<feature type="transmembrane region" description="Helical" evidence="1">
    <location>
        <begin position="191"/>
        <end position="209"/>
    </location>
</feature>
<dbReference type="InterPro" id="IPR002656">
    <property type="entry name" value="Acyl_transf_3_dom"/>
</dbReference>
<evidence type="ECO:0000259" key="2">
    <source>
        <dbReference type="Pfam" id="PF01757"/>
    </source>
</evidence>
<organism evidence="3 4">
    <name type="scientific">Aquabacterium olei</name>
    <dbReference type="NCBI Taxonomy" id="1296669"/>
    <lineage>
        <taxon>Bacteria</taxon>
        <taxon>Pseudomonadati</taxon>
        <taxon>Pseudomonadota</taxon>
        <taxon>Betaproteobacteria</taxon>
        <taxon>Burkholderiales</taxon>
        <taxon>Aquabacterium</taxon>
    </lineage>
</organism>
<dbReference type="InterPro" id="IPR050879">
    <property type="entry name" value="Acyltransferase_3"/>
</dbReference>
<proteinExistence type="predicted"/>
<evidence type="ECO:0000313" key="4">
    <source>
        <dbReference type="Proteomes" id="UP000244892"/>
    </source>
</evidence>
<dbReference type="Pfam" id="PF01757">
    <property type="entry name" value="Acyl_transf_3"/>
    <property type="match status" value="1"/>
</dbReference>
<dbReference type="OrthoDB" id="9814807at2"/>
<feature type="transmembrane region" description="Helical" evidence="1">
    <location>
        <begin position="12"/>
        <end position="38"/>
    </location>
</feature>
<dbReference type="GO" id="GO:0009103">
    <property type="term" value="P:lipopolysaccharide biosynthetic process"/>
    <property type="evidence" value="ECO:0007669"/>
    <property type="project" value="TreeGrafter"/>
</dbReference>
<dbReference type="GO" id="GO:0016020">
    <property type="term" value="C:membrane"/>
    <property type="evidence" value="ECO:0007669"/>
    <property type="project" value="TreeGrafter"/>
</dbReference>
<feature type="transmembrane region" description="Helical" evidence="1">
    <location>
        <begin position="362"/>
        <end position="381"/>
    </location>
</feature>
<dbReference type="Proteomes" id="UP000244892">
    <property type="component" value="Chromosome"/>
</dbReference>
<feature type="domain" description="Acyltransferase 3" evidence="2">
    <location>
        <begin position="51"/>
        <end position="373"/>
    </location>
</feature>
<gene>
    <name evidence="3" type="ORF">DEH84_16920</name>
</gene>
<evidence type="ECO:0000256" key="1">
    <source>
        <dbReference type="SAM" id="Phobius"/>
    </source>
</evidence>
<feature type="transmembrane region" description="Helical" evidence="1">
    <location>
        <begin position="216"/>
        <end position="235"/>
    </location>
</feature>
<keyword evidence="1" id="KW-1133">Transmembrane helix</keyword>
<feature type="transmembrane region" description="Helical" evidence="1">
    <location>
        <begin position="241"/>
        <end position="259"/>
    </location>
</feature>
<feature type="transmembrane region" description="Helical" evidence="1">
    <location>
        <begin position="271"/>
        <end position="287"/>
    </location>
</feature>
<keyword evidence="1" id="KW-0812">Transmembrane</keyword>
<keyword evidence="1" id="KW-0472">Membrane</keyword>
<protein>
    <recommendedName>
        <fullName evidence="2">Acyltransferase 3 domain-containing protein</fullName>
    </recommendedName>
</protein>
<sequence>MDLIFQIRSSPLWAAVAFCAFYGAMWTLSAVLQALPAVRANTTAANQRYGALDGLRGVLAYGVMTHHTITAYVFFKTGSWSYSDNPVLNQLGQSTVALFFMITGFLFAKKCFGGKIAWGAMYANRVARLFPLYILVIALVFLSVFWLSGFALRVPGVAIALQAVQWVMFGRPDINGFPMTWTLISGVNWSLRYEWLFYLAGVPLIHVFATRLGQRVSLWASLVCLGAISLVAALRGEVHGTPLYLAHFVCGVLASLVHGDLRGGKVISSPAFRLVGMLSILGIAAHTTSGNAMVLACSLLFFLAVVGGFSFWGLLSTRAAVWLGDVSYGVYLIHGLVIWWTFHVFRSAGGLDALDSGRFAGLLFVLGAAVLVLASLAYLWVEKPAMKWNRGRHSGRLPKQYRGGVAQSGYGVVRSD</sequence>
<dbReference type="GO" id="GO:0016747">
    <property type="term" value="F:acyltransferase activity, transferring groups other than amino-acyl groups"/>
    <property type="evidence" value="ECO:0007669"/>
    <property type="project" value="InterPro"/>
</dbReference>
<dbReference type="KEGG" id="aon:DEH84_16920"/>
<reference evidence="3 4" key="1">
    <citation type="submission" date="2018-05" db="EMBL/GenBank/DDBJ databases">
        <title>complete genome sequence of Aquabacterium olei NBRC 110486.</title>
        <authorList>
            <person name="Tang B."/>
            <person name="Chang J."/>
            <person name="Zhang L."/>
            <person name="Yang H."/>
        </authorList>
    </citation>
    <scope>NUCLEOTIDE SEQUENCE [LARGE SCALE GENOMIC DNA]</scope>
    <source>
        <strain evidence="3 4">NBRC 110486</strain>
    </source>
</reference>
<keyword evidence="4" id="KW-1185">Reference proteome</keyword>
<dbReference type="RefSeq" id="WP_109038035.1">
    <property type="nucleotide sequence ID" value="NZ_CP029210.1"/>
</dbReference>
<accession>A0A2U8FXE6</accession>
<dbReference type="PANTHER" id="PTHR23028:SF53">
    <property type="entry name" value="ACYL_TRANSF_3 DOMAIN-CONTAINING PROTEIN"/>
    <property type="match status" value="1"/>
</dbReference>
<evidence type="ECO:0000313" key="3">
    <source>
        <dbReference type="EMBL" id="AWI54916.1"/>
    </source>
</evidence>
<dbReference type="AlphaFoldDB" id="A0A2U8FXE6"/>
<feature type="transmembrane region" description="Helical" evidence="1">
    <location>
        <begin position="129"/>
        <end position="147"/>
    </location>
</feature>
<feature type="transmembrane region" description="Helical" evidence="1">
    <location>
        <begin position="293"/>
        <end position="315"/>
    </location>
</feature>
<feature type="transmembrane region" description="Helical" evidence="1">
    <location>
        <begin position="87"/>
        <end position="108"/>
    </location>
</feature>
<dbReference type="PANTHER" id="PTHR23028">
    <property type="entry name" value="ACETYLTRANSFERASE"/>
    <property type="match status" value="1"/>
</dbReference>
<dbReference type="EMBL" id="CP029210">
    <property type="protein sequence ID" value="AWI54916.1"/>
    <property type="molecule type" value="Genomic_DNA"/>
</dbReference>
<name>A0A2U8FXE6_9BURK</name>
<feature type="transmembrane region" description="Helical" evidence="1">
    <location>
        <begin position="322"/>
        <end position="342"/>
    </location>
</feature>
<feature type="transmembrane region" description="Helical" evidence="1">
    <location>
        <begin position="58"/>
        <end position="75"/>
    </location>
</feature>